<dbReference type="Gene3D" id="2.30.60.10">
    <property type="entry name" value="Cyanovirin-N"/>
    <property type="match status" value="2"/>
</dbReference>
<proteinExistence type="predicted"/>
<dbReference type="EMBL" id="JAACJJ010000016">
    <property type="protein sequence ID" value="KAF5324384.1"/>
    <property type="molecule type" value="Genomic_DNA"/>
</dbReference>
<dbReference type="Pfam" id="PF08881">
    <property type="entry name" value="CVNH"/>
    <property type="match status" value="2"/>
</dbReference>
<feature type="domain" description="Cyanovirin-N" evidence="2">
    <location>
        <begin position="171"/>
        <end position="259"/>
    </location>
</feature>
<protein>
    <recommendedName>
        <fullName evidence="2">Cyanovirin-N domain-containing protein</fullName>
    </recommendedName>
</protein>
<dbReference type="InterPro" id="IPR036673">
    <property type="entry name" value="Cyanovirin-N_sf"/>
</dbReference>
<feature type="compositionally biased region" description="Polar residues" evidence="1">
    <location>
        <begin position="456"/>
        <end position="467"/>
    </location>
</feature>
<accession>A0A8H5BJP2</accession>
<evidence type="ECO:0000256" key="1">
    <source>
        <dbReference type="SAM" id="MobiDB-lite"/>
    </source>
</evidence>
<keyword evidence="4" id="KW-1185">Reference proteome</keyword>
<evidence type="ECO:0000259" key="2">
    <source>
        <dbReference type="SMART" id="SM01111"/>
    </source>
</evidence>
<feature type="compositionally biased region" description="Low complexity" evidence="1">
    <location>
        <begin position="419"/>
        <end position="455"/>
    </location>
</feature>
<organism evidence="3 4">
    <name type="scientific">Psilocybe cf. subviscida</name>
    <dbReference type="NCBI Taxonomy" id="2480587"/>
    <lineage>
        <taxon>Eukaryota</taxon>
        <taxon>Fungi</taxon>
        <taxon>Dikarya</taxon>
        <taxon>Basidiomycota</taxon>
        <taxon>Agaricomycotina</taxon>
        <taxon>Agaricomycetes</taxon>
        <taxon>Agaricomycetidae</taxon>
        <taxon>Agaricales</taxon>
        <taxon>Agaricineae</taxon>
        <taxon>Strophariaceae</taxon>
        <taxon>Psilocybe</taxon>
    </lineage>
</organism>
<comment type="caution">
    <text evidence="3">The sequence shown here is derived from an EMBL/GenBank/DDBJ whole genome shotgun (WGS) entry which is preliminary data.</text>
</comment>
<reference evidence="3 4" key="1">
    <citation type="journal article" date="2020" name="ISME J.">
        <title>Uncovering the hidden diversity of litter-decomposition mechanisms in mushroom-forming fungi.</title>
        <authorList>
            <person name="Floudas D."/>
            <person name="Bentzer J."/>
            <person name="Ahren D."/>
            <person name="Johansson T."/>
            <person name="Persson P."/>
            <person name="Tunlid A."/>
        </authorList>
    </citation>
    <scope>NUCLEOTIDE SEQUENCE [LARGE SCALE GENOMIC DNA]</scope>
    <source>
        <strain evidence="3 4">CBS 101986</strain>
    </source>
</reference>
<dbReference type="PANTHER" id="PTHR42076">
    <property type="entry name" value="CYANOVIRIN-N HOMOLOG"/>
    <property type="match status" value="1"/>
</dbReference>
<evidence type="ECO:0000313" key="4">
    <source>
        <dbReference type="Proteomes" id="UP000567179"/>
    </source>
</evidence>
<dbReference type="SMART" id="SM01111">
    <property type="entry name" value="CVNH"/>
    <property type="match status" value="2"/>
</dbReference>
<dbReference type="PANTHER" id="PTHR42076:SF1">
    <property type="entry name" value="CYANOVIRIN-N DOMAIN-CONTAINING PROTEIN"/>
    <property type="match status" value="1"/>
</dbReference>
<name>A0A8H5BJP2_9AGAR</name>
<sequence>MPFADNFRNASIYKGTLTAESKKNDGKTWISSSINLDEFIGNIDGKFVLGGKGFSASAQDITLADGVVAAKLKNAAGKYVDAKFDLSTVVQSQDGIIAHSAAASRGGLERTLSSASSASAASSMSSASMSSMASEMTRSTSMTSHTAMSRSSSTFSSSKFRYHSQQLLLEETCSNFVLKGSFLHCDIHHEDGRVSHASFDLDLCIGDVDGRLVWDAHGFCKTCTDIHLDGFFLVARCHNPANREEYHIARLDIRTRLRVQGSVIIFVETNKKLSMMLSEVPWMKFKVIAEPDLSVFGSHPVIKQTMTRVAESTVEHVTKSMHAAITTAMEVAIVEITASAMKHIALQMEHSVQDAVGYAAASPSATESEFLHMGALGGMYGGGFNGWAADGHAHGKHDHSHSHNRNGYAGGASAGWSNGASSQGVLSRSVSESSSASMSSTSSSSSHSDARSQASGYTVNGTQSIKQASGVAVAK</sequence>
<dbReference type="AlphaFoldDB" id="A0A8H5BJP2"/>
<dbReference type="SUPFAM" id="SSF51322">
    <property type="entry name" value="Cyanovirin-N"/>
    <property type="match status" value="2"/>
</dbReference>
<gene>
    <name evidence="3" type="ORF">D9619_011376</name>
</gene>
<feature type="region of interest" description="Disordered" evidence="1">
    <location>
        <begin position="419"/>
        <end position="475"/>
    </location>
</feature>
<dbReference type="OrthoDB" id="3056812at2759"/>
<feature type="domain" description="Cyanovirin-N" evidence="2">
    <location>
        <begin position="2"/>
        <end position="99"/>
    </location>
</feature>
<evidence type="ECO:0000313" key="3">
    <source>
        <dbReference type="EMBL" id="KAF5324384.1"/>
    </source>
</evidence>
<dbReference type="Proteomes" id="UP000567179">
    <property type="component" value="Unassembled WGS sequence"/>
</dbReference>
<dbReference type="InterPro" id="IPR011058">
    <property type="entry name" value="Cyanovirin-N"/>
</dbReference>